<evidence type="ECO:0000313" key="1">
    <source>
        <dbReference type="EMBL" id="CAF4360999.1"/>
    </source>
</evidence>
<reference evidence="1" key="1">
    <citation type="submission" date="2021-02" db="EMBL/GenBank/DDBJ databases">
        <authorList>
            <person name="Nowell W R."/>
        </authorList>
    </citation>
    <scope>NUCLEOTIDE SEQUENCE</scope>
</reference>
<sequence length="471" mass="53656">MFVIPKTFAITDISHTFNGTSAIILSNQRSYGTKYRTFKKRLTLIDDTTIKANSHELKNFIVHISPQYKSGCVNWAVTSTNVNITISVAQTAKRLNGWCIVIVADKDGPQTYVMSENKAHVFYLTVHLQYELSKRSKFVASLPWNHFGRKNVGYLWAIVQGAEAIWDFDDDHELIIDQLTVPVNDTDALMLPNLKGSLLNPYSILEDNEYPKYPRGFPGQLMKNSTLSARNEVVLSGVWPAKWIGMGVTVLRSNEGTFPSDSHHLGSYCAHKVQCLASNDSDVYSSYRLPRPSNSQLKYLQKDRKLIVPRGTFSPYNTHATLHLRSALWTLLLPIGVDPHVSDIWRSYAMQRLMWDSGLQVSFAGSYVTRRRNTHSLSQDMNAKHDLDLQTEKLIEFLSDWSASSDSLVKRVEELYIALYERGFLESVDVELVQLWLFELIQNGYVFPMISAKFTLAVRTYAGHIQRMNSR</sequence>
<dbReference type="EMBL" id="CAJOBG010032374">
    <property type="protein sequence ID" value="CAF4360999.1"/>
    <property type="molecule type" value="Genomic_DNA"/>
</dbReference>
<keyword evidence="2" id="KW-1185">Reference proteome</keyword>
<accession>A0A820LQ87</accession>
<dbReference type="Proteomes" id="UP000663866">
    <property type="component" value="Unassembled WGS sequence"/>
</dbReference>
<dbReference type="InterPro" id="IPR005049">
    <property type="entry name" value="STL-like"/>
</dbReference>
<proteinExistence type="predicted"/>
<evidence type="ECO:0000313" key="2">
    <source>
        <dbReference type="Proteomes" id="UP000663866"/>
    </source>
</evidence>
<dbReference type="AlphaFoldDB" id="A0A820LQ87"/>
<dbReference type="Pfam" id="PF03385">
    <property type="entry name" value="STELLO"/>
    <property type="match status" value="1"/>
</dbReference>
<name>A0A820LQ87_9BILA</name>
<dbReference type="PANTHER" id="PTHR31362:SF0">
    <property type="entry name" value="EXOSTOSIN DOMAIN-CONTAINING PROTEIN-RELATED"/>
    <property type="match status" value="1"/>
</dbReference>
<gene>
    <name evidence="1" type="ORF">OVN521_LOCUS33186</name>
</gene>
<comment type="caution">
    <text evidence="1">The sequence shown here is derived from an EMBL/GenBank/DDBJ whole genome shotgun (WGS) entry which is preliminary data.</text>
</comment>
<dbReference type="PANTHER" id="PTHR31362">
    <property type="entry name" value="GLYCOSYLTRANSFERASE STELLO1-RELATED"/>
    <property type="match status" value="1"/>
</dbReference>
<protein>
    <submittedName>
        <fullName evidence="1">Uncharacterized protein</fullName>
    </submittedName>
</protein>
<organism evidence="1 2">
    <name type="scientific">Rotaria magnacalcarata</name>
    <dbReference type="NCBI Taxonomy" id="392030"/>
    <lineage>
        <taxon>Eukaryota</taxon>
        <taxon>Metazoa</taxon>
        <taxon>Spiralia</taxon>
        <taxon>Gnathifera</taxon>
        <taxon>Rotifera</taxon>
        <taxon>Eurotatoria</taxon>
        <taxon>Bdelloidea</taxon>
        <taxon>Philodinida</taxon>
        <taxon>Philodinidae</taxon>
        <taxon>Rotaria</taxon>
    </lineage>
</organism>